<dbReference type="EMBL" id="LBRS01000001">
    <property type="protein sequence ID" value="KKQ02215.1"/>
    <property type="molecule type" value="Genomic_DNA"/>
</dbReference>
<evidence type="ECO:0000313" key="1">
    <source>
        <dbReference type="EMBL" id="KKQ02215.1"/>
    </source>
</evidence>
<evidence type="ECO:0000313" key="2">
    <source>
        <dbReference type="Proteomes" id="UP000034344"/>
    </source>
</evidence>
<reference evidence="1 2" key="1">
    <citation type="journal article" date="2015" name="Nature">
        <title>rRNA introns, odd ribosomes, and small enigmatic genomes across a large radiation of phyla.</title>
        <authorList>
            <person name="Brown C.T."/>
            <person name="Hug L.A."/>
            <person name="Thomas B.C."/>
            <person name="Sharon I."/>
            <person name="Castelle C.J."/>
            <person name="Singh A."/>
            <person name="Wilkins M.J."/>
            <person name="Williams K.H."/>
            <person name="Banfield J.F."/>
        </authorList>
    </citation>
    <scope>NUCLEOTIDE SEQUENCE [LARGE SCALE GENOMIC DNA]</scope>
</reference>
<protein>
    <recommendedName>
        <fullName evidence="3">Serine aminopeptidase S33 domain-containing protein</fullName>
    </recommendedName>
</protein>
<comment type="caution">
    <text evidence="1">The sequence shown here is derived from an EMBL/GenBank/DDBJ whole genome shotgun (WGS) entry which is preliminary data.</text>
</comment>
<gene>
    <name evidence="1" type="ORF">US11_C0001G0174</name>
</gene>
<dbReference type="Gene3D" id="3.40.50.1820">
    <property type="entry name" value="alpha/beta hydrolase"/>
    <property type="match status" value="1"/>
</dbReference>
<dbReference type="AlphaFoldDB" id="A0A0G0EM60"/>
<sequence>MKKNNTKSYLVEFKSIDNLLLPGLLFEPSAKTDKVALYLHGNGSASIFYSVSKINLLASELLKNNIAFFPFNNRGAHYIHKLNRISNSEEKDVKLGTAYELIKDCILDVDGAIDFLRTKGYEKFYLIGSSTGANKVVVYNYYKSNNAVSGYILLSGGDDTGLYYDMLGKKKFFSFLRKSRLMIEKGKGGELIPQYLGGGLISYQSLYDTINPDGDYNVFPFNEYFNKLRLSKKPLFKEYKSINKPTLVIYGGQDEYCYGNVQKCVEALKKVCPNPNLFTFKILKGADHGFHGKEKELSKIITGWLLGVNTE</sequence>
<organism evidence="1 2">
    <name type="scientific">Candidatus Roizmanbacteria bacterium GW2011_GWA2_36_23</name>
    <dbReference type="NCBI Taxonomy" id="1618480"/>
    <lineage>
        <taxon>Bacteria</taxon>
        <taxon>Candidatus Roizmaniibacteriota</taxon>
    </lineage>
</organism>
<dbReference type="InterPro" id="IPR013744">
    <property type="entry name" value="SidJ"/>
</dbReference>
<dbReference type="SUPFAM" id="SSF53474">
    <property type="entry name" value="alpha/beta-Hydrolases"/>
    <property type="match status" value="1"/>
</dbReference>
<proteinExistence type="predicted"/>
<dbReference type="STRING" id="1618480.US11_C0001G0174"/>
<dbReference type="InterPro" id="IPR029058">
    <property type="entry name" value="AB_hydrolase_fold"/>
</dbReference>
<dbReference type="Proteomes" id="UP000034344">
    <property type="component" value="Unassembled WGS sequence"/>
</dbReference>
<dbReference type="Pfam" id="PF08538">
    <property type="entry name" value="DUF1749"/>
    <property type="match status" value="1"/>
</dbReference>
<evidence type="ECO:0008006" key="3">
    <source>
        <dbReference type="Google" id="ProtNLM"/>
    </source>
</evidence>
<name>A0A0G0EM60_9BACT</name>
<accession>A0A0G0EM60</accession>